<evidence type="ECO:0000259" key="5">
    <source>
        <dbReference type="PROSITE" id="PS50110"/>
    </source>
</evidence>
<dbReference type="RefSeq" id="WP_407032778.1">
    <property type="nucleotide sequence ID" value="NZ_JAQGEF010000030.1"/>
</dbReference>
<evidence type="ECO:0000313" key="6">
    <source>
        <dbReference type="EMBL" id="MDA3616449.1"/>
    </source>
</evidence>
<feature type="domain" description="Response regulatory" evidence="5">
    <location>
        <begin position="2"/>
        <end position="119"/>
    </location>
</feature>
<dbReference type="CDD" id="cd17535">
    <property type="entry name" value="REC_NarL-like"/>
    <property type="match status" value="1"/>
</dbReference>
<gene>
    <name evidence="6" type="ORF">O3P16_16680</name>
</gene>
<feature type="modified residue" description="4-aspartylphosphate" evidence="3">
    <location>
        <position position="54"/>
    </location>
</feature>
<dbReference type="SMART" id="SM00421">
    <property type="entry name" value="HTH_LUXR"/>
    <property type="match status" value="1"/>
</dbReference>
<dbReference type="Pfam" id="PF00072">
    <property type="entry name" value="Response_reg"/>
    <property type="match status" value="1"/>
</dbReference>
<dbReference type="InterPro" id="IPR011006">
    <property type="entry name" value="CheY-like_superfamily"/>
</dbReference>
<organism evidence="6 7">
    <name type="scientific">Polluticaenibacter yanchengensis</name>
    <dbReference type="NCBI Taxonomy" id="3014562"/>
    <lineage>
        <taxon>Bacteria</taxon>
        <taxon>Pseudomonadati</taxon>
        <taxon>Bacteroidota</taxon>
        <taxon>Chitinophagia</taxon>
        <taxon>Chitinophagales</taxon>
        <taxon>Chitinophagaceae</taxon>
        <taxon>Polluticaenibacter</taxon>
    </lineage>
</organism>
<dbReference type="Pfam" id="PF00196">
    <property type="entry name" value="GerE"/>
    <property type="match status" value="1"/>
</dbReference>
<dbReference type="InterPro" id="IPR039420">
    <property type="entry name" value="WalR-like"/>
</dbReference>
<comment type="caution">
    <text evidence="6">The sequence shown here is derived from an EMBL/GenBank/DDBJ whole genome shotgun (WGS) entry which is preliminary data.</text>
</comment>
<dbReference type="InterPro" id="IPR058245">
    <property type="entry name" value="NreC/VraR/RcsB-like_REC"/>
</dbReference>
<evidence type="ECO:0000259" key="4">
    <source>
        <dbReference type="PROSITE" id="PS50043"/>
    </source>
</evidence>
<evidence type="ECO:0000256" key="1">
    <source>
        <dbReference type="ARBA" id="ARBA00022553"/>
    </source>
</evidence>
<protein>
    <submittedName>
        <fullName evidence="6">Response regulator transcription factor</fullName>
    </submittedName>
</protein>
<accession>A0ABT4UNM4</accession>
<dbReference type="SUPFAM" id="SSF52172">
    <property type="entry name" value="CheY-like"/>
    <property type="match status" value="1"/>
</dbReference>
<dbReference type="PROSITE" id="PS50043">
    <property type="entry name" value="HTH_LUXR_2"/>
    <property type="match status" value="1"/>
</dbReference>
<dbReference type="InterPro" id="IPR000792">
    <property type="entry name" value="Tscrpt_reg_LuxR_C"/>
</dbReference>
<sequence length="217" mass="24101">MNVLLADDHVIVRLGIEILIEDALGSNVKIYQASNGKEIVDLLKTESIDMLISDINMPETDSFANIKEALRLNPQLKIVMLSVNPETVFAKRYLKAGAHAYLQKSISDKEFIKAIKTVASGKKYMSEVQHNILLNMLMADSKQLDDNNPFDYLSSREFEVAMLLLKGYGSIEISNALAINASTTSTYKSRVYEKLGISSVVELAKLAVHYDIIAEQG</sequence>
<evidence type="ECO:0000256" key="2">
    <source>
        <dbReference type="ARBA" id="ARBA00023125"/>
    </source>
</evidence>
<dbReference type="EMBL" id="JAQGEF010000030">
    <property type="protein sequence ID" value="MDA3616449.1"/>
    <property type="molecule type" value="Genomic_DNA"/>
</dbReference>
<dbReference type="PANTHER" id="PTHR43214">
    <property type="entry name" value="TWO-COMPONENT RESPONSE REGULATOR"/>
    <property type="match status" value="1"/>
</dbReference>
<dbReference type="CDD" id="cd06170">
    <property type="entry name" value="LuxR_C_like"/>
    <property type="match status" value="1"/>
</dbReference>
<evidence type="ECO:0000256" key="3">
    <source>
        <dbReference type="PROSITE-ProRule" id="PRU00169"/>
    </source>
</evidence>
<dbReference type="SUPFAM" id="SSF46894">
    <property type="entry name" value="C-terminal effector domain of the bipartite response regulators"/>
    <property type="match status" value="1"/>
</dbReference>
<evidence type="ECO:0000313" key="7">
    <source>
        <dbReference type="Proteomes" id="UP001210231"/>
    </source>
</evidence>
<dbReference type="InterPro" id="IPR001789">
    <property type="entry name" value="Sig_transdc_resp-reg_receiver"/>
</dbReference>
<dbReference type="PROSITE" id="PS50110">
    <property type="entry name" value="RESPONSE_REGULATORY"/>
    <property type="match status" value="1"/>
</dbReference>
<proteinExistence type="predicted"/>
<dbReference type="InterPro" id="IPR016032">
    <property type="entry name" value="Sig_transdc_resp-reg_C-effctor"/>
</dbReference>
<keyword evidence="7" id="KW-1185">Reference proteome</keyword>
<dbReference type="Gene3D" id="3.40.50.2300">
    <property type="match status" value="1"/>
</dbReference>
<dbReference type="PRINTS" id="PR00038">
    <property type="entry name" value="HTHLUXR"/>
</dbReference>
<dbReference type="PANTHER" id="PTHR43214:SF43">
    <property type="entry name" value="TWO-COMPONENT RESPONSE REGULATOR"/>
    <property type="match status" value="1"/>
</dbReference>
<reference evidence="6 7" key="1">
    <citation type="submission" date="2022-12" db="EMBL/GenBank/DDBJ databases">
        <title>Chitinophagaceae gen. sp. nov., a new member of the family Chitinophagaceae, isolated from soil in a chemical factory.</title>
        <authorList>
            <person name="Ke Z."/>
        </authorList>
    </citation>
    <scope>NUCLEOTIDE SEQUENCE [LARGE SCALE GENOMIC DNA]</scope>
    <source>
        <strain evidence="6 7">LY-5</strain>
    </source>
</reference>
<keyword evidence="2" id="KW-0238">DNA-binding</keyword>
<feature type="domain" description="HTH luxR-type" evidence="4">
    <location>
        <begin position="146"/>
        <end position="211"/>
    </location>
</feature>
<keyword evidence="1 3" id="KW-0597">Phosphoprotein</keyword>
<dbReference type="SMART" id="SM00448">
    <property type="entry name" value="REC"/>
    <property type="match status" value="1"/>
</dbReference>
<dbReference type="Proteomes" id="UP001210231">
    <property type="component" value="Unassembled WGS sequence"/>
</dbReference>
<name>A0ABT4UNM4_9BACT</name>